<dbReference type="EMBL" id="CADCWL010000247">
    <property type="protein sequence ID" value="CAA9584808.1"/>
    <property type="molecule type" value="Genomic_DNA"/>
</dbReference>
<reference evidence="2" key="1">
    <citation type="submission" date="2020-02" db="EMBL/GenBank/DDBJ databases">
        <authorList>
            <person name="Meier V. D."/>
        </authorList>
    </citation>
    <scope>NUCLEOTIDE SEQUENCE</scope>
    <source>
        <strain evidence="2">AVDCRST_MAG19</strain>
    </source>
</reference>
<feature type="region of interest" description="Disordered" evidence="1">
    <location>
        <begin position="1"/>
        <end position="51"/>
    </location>
</feature>
<accession>A0A6J4VPG5</accession>
<protein>
    <submittedName>
        <fullName evidence="2">Uncharacterized protein</fullName>
    </submittedName>
</protein>
<evidence type="ECO:0000313" key="2">
    <source>
        <dbReference type="EMBL" id="CAA9584808.1"/>
    </source>
</evidence>
<evidence type="ECO:0000256" key="1">
    <source>
        <dbReference type="SAM" id="MobiDB-lite"/>
    </source>
</evidence>
<feature type="compositionally biased region" description="Basic and acidic residues" evidence="1">
    <location>
        <begin position="30"/>
        <end position="39"/>
    </location>
</feature>
<organism evidence="2">
    <name type="scientific">uncultured Thermomicrobiales bacterium</name>
    <dbReference type="NCBI Taxonomy" id="1645740"/>
    <lineage>
        <taxon>Bacteria</taxon>
        <taxon>Pseudomonadati</taxon>
        <taxon>Thermomicrobiota</taxon>
        <taxon>Thermomicrobia</taxon>
        <taxon>Thermomicrobiales</taxon>
        <taxon>environmental samples</taxon>
    </lineage>
</organism>
<sequence length="51" mass="5352">MAVRRARLDPSDRGGVDTSTAGAPTCGRPRLCDKEDWDASGHAVAGKINGR</sequence>
<name>A0A6J4VPG5_9BACT</name>
<gene>
    <name evidence="2" type="ORF">AVDCRST_MAG19-4797</name>
</gene>
<proteinExistence type="predicted"/>
<dbReference type="AlphaFoldDB" id="A0A6J4VPG5"/>
<feature type="compositionally biased region" description="Basic and acidic residues" evidence="1">
    <location>
        <begin position="1"/>
        <end position="15"/>
    </location>
</feature>